<organism evidence="1 2">
    <name type="scientific">Paracoccus fontiphilus</name>
    <dbReference type="NCBI Taxonomy" id="1815556"/>
    <lineage>
        <taxon>Bacteria</taxon>
        <taxon>Pseudomonadati</taxon>
        <taxon>Pseudomonadota</taxon>
        <taxon>Alphaproteobacteria</taxon>
        <taxon>Rhodobacterales</taxon>
        <taxon>Paracoccaceae</taxon>
        <taxon>Paracoccus</taxon>
    </lineage>
</organism>
<dbReference type="RefSeq" id="WP_207472192.1">
    <property type="nucleotide sequence ID" value="NZ_JAFNAW010000128.1"/>
</dbReference>
<sequence>MSTGHRQILDASVIISVEGSQACHAIYALREGGALLVLQPPDQLYSAAQEWMRTLDMNCGMVIGTAAEGGFTINPDEVLQMVDRLLARTENREAS</sequence>
<accession>A0ABV7I9G8</accession>
<dbReference type="Proteomes" id="UP001595557">
    <property type="component" value="Unassembled WGS sequence"/>
</dbReference>
<reference evidence="2" key="1">
    <citation type="journal article" date="2019" name="Int. J. Syst. Evol. Microbiol.">
        <title>The Global Catalogue of Microorganisms (GCM) 10K type strain sequencing project: providing services to taxonomists for standard genome sequencing and annotation.</title>
        <authorList>
            <consortium name="The Broad Institute Genomics Platform"/>
            <consortium name="The Broad Institute Genome Sequencing Center for Infectious Disease"/>
            <person name="Wu L."/>
            <person name="Ma J."/>
        </authorList>
    </citation>
    <scope>NUCLEOTIDE SEQUENCE [LARGE SCALE GENOMIC DNA]</scope>
    <source>
        <strain evidence="2">KCTC 52239</strain>
    </source>
</reference>
<gene>
    <name evidence="1" type="ORF">ACFOD7_00460</name>
</gene>
<evidence type="ECO:0000313" key="2">
    <source>
        <dbReference type="Proteomes" id="UP001595557"/>
    </source>
</evidence>
<evidence type="ECO:0000313" key="1">
    <source>
        <dbReference type="EMBL" id="MFC3166518.1"/>
    </source>
</evidence>
<comment type="caution">
    <text evidence="1">The sequence shown here is derived from an EMBL/GenBank/DDBJ whole genome shotgun (WGS) entry which is preliminary data.</text>
</comment>
<proteinExistence type="predicted"/>
<protein>
    <submittedName>
        <fullName evidence="1">Uncharacterized protein</fullName>
    </submittedName>
</protein>
<keyword evidence="2" id="KW-1185">Reference proteome</keyword>
<dbReference type="EMBL" id="JBHRTE010000003">
    <property type="protein sequence ID" value="MFC3166518.1"/>
    <property type="molecule type" value="Genomic_DNA"/>
</dbReference>
<name>A0ABV7I9G8_9RHOB</name>